<feature type="domain" description="Lipid/polyisoprenoid-binding YceI-like" evidence="1">
    <location>
        <begin position="41"/>
        <end position="211"/>
    </location>
</feature>
<dbReference type="RefSeq" id="WP_217789789.1">
    <property type="nucleotide sequence ID" value="NZ_JAHSPG010000002.1"/>
</dbReference>
<accession>A0A9E2S832</accession>
<comment type="caution">
    <text evidence="2">The sequence shown here is derived from an EMBL/GenBank/DDBJ whole genome shotgun (WGS) entry which is preliminary data.</text>
</comment>
<evidence type="ECO:0000259" key="1">
    <source>
        <dbReference type="SMART" id="SM00867"/>
    </source>
</evidence>
<dbReference type="PANTHER" id="PTHR34406">
    <property type="entry name" value="PROTEIN YCEI"/>
    <property type="match status" value="1"/>
</dbReference>
<dbReference type="SMART" id="SM00867">
    <property type="entry name" value="YceI"/>
    <property type="match status" value="1"/>
</dbReference>
<evidence type="ECO:0000313" key="2">
    <source>
        <dbReference type="EMBL" id="MBV4356229.1"/>
    </source>
</evidence>
<sequence>MKRILLPIAAALFIISCQDAPKADKAETAEKQAAATAAGTEFKIDTATSVVGWLGTKPVGQHNGTLKINNGEFTLADGQIAAGKFIIDINSLTDVDMKPGDGKEKIEGHLKSADFFDVAKYPNATFEITKVEPLANDTAATHKISGNLTLKDSTKNVTFPAKITVAENTINASANFNIDRTQWGMHYGNDKSLGDKFVRPEVNLQLKIVASKS</sequence>
<gene>
    <name evidence="2" type="ORF">KTO63_03650</name>
</gene>
<dbReference type="InterPro" id="IPR007372">
    <property type="entry name" value="Lipid/polyisoprenoid-bd_YceI"/>
</dbReference>
<dbReference type="PANTHER" id="PTHR34406:SF1">
    <property type="entry name" value="PROTEIN YCEI"/>
    <property type="match status" value="1"/>
</dbReference>
<reference evidence="2" key="1">
    <citation type="submission" date="2021-06" db="EMBL/GenBank/DDBJ databases">
        <authorList>
            <person name="Huq M.A."/>
        </authorList>
    </citation>
    <scope>NUCLEOTIDE SEQUENCE</scope>
    <source>
        <strain evidence="2">MAH-26</strain>
    </source>
</reference>
<proteinExistence type="predicted"/>
<dbReference type="PROSITE" id="PS51257">
    <property type="entry name" value="PROKAR_LIPOPROTEIN"/>
    <property type="match status" value="1"/>
</dbReference>
<dbReference type="AlphaFoldDB" id="A0A9E2S832"/>
<evidence type="ECO:0000313" key="3">
    <source>
        <dbReference type="Proteomes" id="UP000812270"/>
    </source>
</evidence>
<name>A0A9E2S832_9BACT</name>
<protein>
    <submittedName>
        <fullName evidence="2">YceI family protein</fullName>
    </submittedName>
</protein>
<dbReference type="EMBL" id="JAHSPG010000002">
    <property type="protein sequence ID" value="MBV4356229.1"/>
    <property type="molecule type" value="Genomic_DNA"/>
</dbReference>
<dbReference type="Proteomes" id="UP000812270">
    <property type="component" value="Unassembled WGS sequence"/>
</dbReference>
<organism evidence="2 3">
    <name type="scientific">Pinibacter aurantiacus</name>
    <dbReference type="NCBI Taxonomy" id="2851599"/>
    <lineage>
        <taxon>Bacteria</taxon>
        <taxon>Pseudomonadati</taxon>
        <taxon>Bacteroidota</taxon>
        <taxon>Chitinophagia</taxon>
        <taxon>Chitinophagales</taxon>
        <taxon>Chitinophagaceae</taxon>
        <taxon>Pinibacter</taxon>
    </lineage>
</organism>
<keyword evidence="3" id="KW-1185">Reference proteome</keyword>
<dbReference type="Pfam" id="PF04264">
    <property type="entry name" value="YceI"/>
    <property type="match status" value="1"/>
</dbReference>